<dbReference type="SUPFAM" id="SSF53383">
    <property type="entry name" value="PLP-dependent transferases"/>
    <property type="match status" value="1"/>
</dbReference>
<feature type="domain" description="Aminotransferase class V" evidence="3">
    <location>
        <begin position="225"/>
        <end position="469"/>
    </location>
</feature>
<dbReference type="Proteomes" id="UP001165090">
    <property type="component" value="Unassembled WGS sequence"/>
</dbReference>
<evidence type="ECO:0000256" key="2">
    <source>
        <dbReference type="SAM" id="MobiDB-lite"/>
    </source>
</evidence>
<name>A0ABQ5RXP6_9CHLO</name>
<feature type="non-terminal residue" evidence="4">
    <location>
        <position position="1"/>
    </location>
</feature>
<accession>A0ABQ5RXP6</accession>
<feature type="region of interest" description="Disordered" evidence="2">
    <location>
        <begin position="120"/>
        <end position="156"/>
    </location>
</feature>
<keyword evidence="1" id="KW-0663">Pyridoxal phosphate</keyword>
<dbReference type="EMBL" id="BSDZ01000013">
    <property type="protein sequence ID" value="GLI62371.1"/>
    <property type="molecule type" value="Genomic_DNA"/>
</dbReference>
<dbReference type="InterPro" id="IPR015422">
    <property type="entry name" value="PyrdxlP-dep_Trfase_small"/>
</dbReference>
<evidence type="ECO:0000259" key="3">
    <source>
        <dbReference type="Pfam" id="PF00266"/>
    </source>
</evidence>
<dbReference type="InterPro" id="IPR015421">
    <property type="entry name" value="PyrdxlP-dep_Trfase_major"/>
</dbReference>
<evidence type="ECO:0000313" key="5">
    <source>
        <dbReference type="Proteomes" id="UP001165090"/>
    </source>
</evidence>
<keyword evidence="5" id="KW-1185">Reference proteome</keyword>
<dbReference type="PANTHER" id="PTHR43092:SF2">
    <property type="entry name" value="HERCYNYLCYSTEINE SULFOXIDE LYASE"/>
    <property type="match status" value="1"/>
</dbReference>
<feature type="region of interest" description="Disordered" evidence="2">
    <location>
        <begin position="494"/>
        <end position="517"/>
    </location>
</feature>
<gene>
    <name evidence="4" type="ORF">VaNZ11_004990</name>
</gene>
<feature type="compositionally biased region" description="Low complexity" evidence="2">
    <location>
        <begin position="120"/>
        <end position="136"/>
    </location>
</feature>
<feature type="compositionally biased region" description="Gly residues" evidence="2">
    <location>
        <begin position="137"/>
        <end position="156"/>
    </location>
</feature>
<dbReference type="InterPro" id="IPR015424">
    <property type="entry name" value="PyrdxlP-dep_Trfase"/>
</dbReference>
<sequence length="649" mass="68468">AMGGFSDIARHFGLKAAYVLAAWGLTRIFSVGRRHLIRQRSQRGQQDNQGRPAPAAETRTVAKATPRYKVYHNSNSDWKPSNPKWLQEAAALDPAELATDLSWQCPLLIQFQADVAGAGRSSLQQQQQQQQGLSSNKGGGGAGGGGGTSAGDATGGSGLGPAAVSFGRRARQQLFALDPDVAYLNHGSYGAAFRLALETQSWYQQQLEAQPVRFMETMALKGLVWAVADAARFVGASPHDVVPVINATSAINAVLSSLPLRRGDWLLMFNTTYPAVKSTLARVAAAAGASILEVQLGLDELLRPELTVDALKAALDAVGGGRRVRLAVLDHVISFPPVVLPVSELVTVCKQVGARVLVDGAHAVGNVPRLQIPSFGADFYTTNLHKWGCSPKGAALLWAAPEQHAALRPVVTSHGYRLGFRGEFLWQGTADPTAWLAVPAALAVLRALGPERVVAHNAALVSEAAATLRRRWEGEDIKRGGLGDSEAAIATREAAAGSGAVGDRREATAGGVGPHTNWKALRVGAGGTTVGSFTAGAGDDHAGRDDVGSSGGRGRGAASSQLLVVGGGGDWEEGGVAGMLAVQLPPLRPEYGCTSEDAARVQRWLRYERNIEVPVVAALGSLWVRISAQIYNEKMDYEKLGDSILTLRR</sequence>
<proteinExistence type="predicted"/>
<reference evidence="4 5" key="1">
    <citation type="journal article" date="2023" name="IScience">
        <title>Expanded male sex-determining region conserved during the evolution of homothallism in the green alga Volvox.</title>
        <authorList>
            <person name="Yamamoto K."/>
            <person name="Matsuzaki R."/>
            <person name="Mahakham W."/>
            <person name="Heman W."/>
            <person name="Sekimoto H."/>
            <person name="Kawachi M."/>
            <person name="Minakuchi Y."/>
            <person name="Toyoda A."/>
            <person name="Nozaki H."/>
        </authorList>
    </citation>
    <scope>NUCLEOTIDE SEQUENCE [LARGE SCALE GENOMIC DNA]</scope>
    <source>
        <strain evidence="4 5">NIES-4468</strain>
    </source>
</reference>
<dbReference type="Gene3D" id="3.40.640.10">
    <property type="entry name" value="Type I PLP-dependent aspartate aminotransferase-like (Major domain)"/>
    <property type="match status" value="1"/>
</dbReference>
<feature type="region of interest" description="Disordered" evidence="2">
    <location>
        <begin position="532"/>
        <end position="556"/>
    </location>
</feature>
<evidence type="ECO:0000313" key="4">
    <source>
        <dbReference type="EMBL" id="GLI62371.1"/>
    </source>
</evidence>
<dbReference type="InterPro" id="IPR000192">
    <property type="entry name" value="Aminotrans_V_dom"/>
</dbReference>
<dbReference type="Pfam" id="PF00266">
    <property type="entry name" value="Aminotran_5"/>
    <property type="match status" value="1"/>
</dbReference>
<feature type="region of interest" description="Disordered" evidence="2">
    <location>
        <begin position="38"/>
        <end position="65"/>
    </location>
</feature>
<dbReference type="PANTHER" id="PTHR43092">
    <property type="entry name" value="L-CYSTEINE DESULFHYDRASE"/>
    <property type="match status" value="1"/>
</dbReference>
<dbReference type="Gene3D" id="3.90.1150.10">
    <property type="entry name" value="Aspartate Aminotransferase, domain 1"/>
    <property type="match status" value="1"/>
</dbReference>
<feature type="compositionally biased region" description="Basic and acidic residues" evidence="2">
    <location>
        <begin position="538"/>
        <end position="547"/>
    </location>
</feature>
<evidence type="ECO:0000256" key="1">
    <source>
        <dbReference type="ARBA" id="ARBA00022898"/>
    </source>
</evidence>
<protein>
    <recommendedName>
        <fullName evidence="3">Aminotransferase class V domain-containing protein</fullName>
    </recommendedName>
</protein>
<comment type="caution">
    <text evidence="4">The sequence shown here is derived from an EMBL/GenBank/DDBJ whole genome shotgun (WGS) entry which is preliminary data.</text>
</comment>
<organism evidence="4 5">
    <name type="scientific">Volvox africanus</name>
    <dbReference type="NCBI Taxonomy" id="51714"/>
    <lineage>
        <taxon>Eukaryota</taxon>
        <taxon>Viridiplantae</taxon>
        <taxon>Chlorophyta</taxon>
        <taxon>core chlorophytes</taxon>
        <taxon>Chlorophyceae</taxon>
        <taxon>CS clade</taxon>
        <taxon>Chlamydomonadales</taxon>
        <taxon>Volvocaceae</taxon>
        <taxon>Volvox</taxon>
    </lineage>
</organism>